<dbReference type="InterPro" id="IPR013341">
    <property type="entry name" value="Mandelate_racemase_N_dom"/>
</dbReference>
<keyword evidence="2" id="KW-0460">Magnesium</keyword>
<evidence type="ECO:0000313" key="5">
    <source>
        <dbReference type="EMBL" id="GAA3639345.1"/>
    </source>
</evidence>
<dbReference type="SUPFAM" id="SSF54826">
    <property type="entry name" value="Enolase N-terminal domain-like"/>
    <property type="match status" value="1"/>
</dbReference>
<evidence type="ECO:0000256" key="3">
    <source>
        <dbReference type="ARBA" id="ARBA00023239"/>
    </source>
</evidence>
<evidence type="ECO:0000256" key="2">
    <source>
        <dbReference type="ARBA" id="ARBA00022842"/>
    </source>
</evidence>
<protein>
    <submittedName>
        <fullName evidence="5">Galactonate dehydratase</fullName>
    </submittedName>
</protein>
<dbReference type="NCBIfam" id="NF010624">
    <property type="entry name" value="PRK14017.1"/>
    <property type="match status" value="1"/>
</dbReference>
<dbReference type="Pfam" id="PF13378">
    <property type="entry name" value="MR_MLE_C"/>
    <property type="match status" value="1"/>
</dbReference>
<accession>A0ABP7ASU4</accession>
<dbReference type="SMART" id="SM00922">
    <property type="entry name" value="MR_MLE"/>
    <property type="match status" value="1"/>
</dbReference>
<dbReference type="Pfam" id="PF02746">
    <property type="entry name" value="MR_MLE_N"/>
    <property type="match status" value="1"/>
</dbReference>
<keyword evidence="1" id="KW-0479">Metal-binding</keyword>
<dbReference type="RefSeq" id="WP_344738786.1">
    <property type="nucleotide sequence ID" value="NZ_BAAAYU010000005.1"/>
</dbReference>
<dbReference type="EMBL" id="BAAAYU010000005">
    <property type="protein sequence ID" value="GAA3639345.1"/>
    <property type="molecule type" value="Genomic_DNA"/>
</dbReference>
<dbReference type="Gene3D" id="3.20.20.120">
    <property type="entry name" value="Enolase-like C-terminal domain"/>
    <property type="match status" value="1"/>
</dbReference>
<comment type="caution">
    <text evidence="5">The sequence shown here is derived from an EMBL/GenBank/DDBJ whole genome shotgun (WGS) entry which is preliminary data.</text>
</comment>
<name>A0ABP7ASU4_9MICO</name>
<dbReference type="InterPro" id="IPR034593">
    <property type="entry name" value="DgoD-like"/>
</dbReference>
<keyword evidence="6" id="KW-1185">Reference proteome</keyword>
<evidence type="ECO:0000259" key="4">
    <source>
        <dbReference type="SMART" id="SM00922"/>
    </source>
</evidence>
<dbReference type="SFLD" id="SFLDF00003">
    <property type="entry name" value="D-galactonate_dehydratase"/>
    <property type="match status" value="1"/>
</dbReference>
<dbReference type="InterPro" id="IPR029065">
    <property type="entry name" value="Enolase_C-like"/>
</dbReference>
<dbReference type="InterPro" id="IPR029017">
    <property type="entry name" value="Enolase-like_N"/>
</dbReference>
<dbReference type="Proteomes" id="UP001501697">
    <property type="component" value="Unassembled WGS sequence"/>
</dbReference>
<organism evidence="5 6">
    <name type="scientific">Microbacterium awajiense</name>
    <dbReference type="NCBI Taxonomy" id="415214"/>
    <lineage>
        <taxon>Bacteria</taxon>
        <taxon>Bacillati</taxon>
        <taxon>Actinomycetota</taxon>
        <taxon>Actinomycetes</taxon>
        <taxon>Micrococcales</taxon>
        <taxon>Microbacteriaceae</taxon>
        <taxon>Microbacterium</taxon>
    </lineage>
</organism>
<keyword evidence="3" id="KW-0456">Lyase</keyword>
<sequence>MKIARIETFLVPPRWLFVRVETDDGLVGWGEPVVEGRARTVRAAVEELSEPLVGRDANRIEDIWQELTRAGFYRGGAVFASAVAGIDQALWDLAGKRLSVPIHELLGGPVRDRARVYAWIAGDRPDDIAAEAHVRREQGFDCVKMNGSAELTAIPSPREVSDVVARASAVREAMGDDDFALDFHGRFSPAMARRTLPLLEPLNPLFVEEPVVPELAAEHLPRLTAVSTVPIATGERAYSRWDFVPLMDAGIAVAQPDVSHCGGISEMRRIAAQAETHGISLAPHCPLGPIALAACLQVDFASPNFLIQEQSRGIHYNDDWDVLDYVLDGSVFEVVDGAIERLTGPGLGIEIDDRAVRSADKRGHDWRAPVWRHRDGSLAEW</sequence>
<dbReference type="PANTHER" id="PTHR48080">
    <property type="entry name" value="D-GALACTONATE DEHYDRATASE-RELATED"/>
    <property type="match status" value="1"/>
</dbReference>
<feature type="domain" description="Mandelate racemase/muconate lactonizing enzyme C-terminal" evidence="4">
    <location>
        <begin position="125"/>
        <end position="230"/>
    </location>
</feature>
<dbReference type="PROSITE" id="PS00909">
    <property type="entry name" value="MR_MLE_2"/>
    <property type="match status" value="1"/>
</dbReference>
<dbReference type="InterPro" id="IPR036849">
    <property type="entry name" value="Enolase-like_C_sf"/>
</dbReference>
<dbReference type="InterPro" id="IPR013342">
    <property type="entry name" value="Mandelate_racemase_C"/>
</dbReference>
<dbReference type="SFLD" id="SFLDS00001">
    <property type="entry name" value="Enolase"/>
    <property type="match status" value="1"/>
</dbReference>
<reference evidence="6" key="1">
    <citation type="journal article" date="2019" name="Int. J. Syst. Evol. Microbiol.">
        <title>The Global Catalogue of Microorganisms (GCM) 10K type strain sequencing project: providing services to taxonomists for standard genome sequencing and annotation.</title>
        <authorList>
            <consortium name="The Broad Institute Genomics Platform"/>
            <consortium name="The Broad Institute Genome Sequencing Center for Infectious Disease"/>
            <person name="Wu L."/>
            <person name="Ma J."/>
        </authorList>
    </citation>
    <scope>NUCLEOTIDE SEQUENCE [LARGE SCALE GENOMIC DNA]</scope>
    <source>
        <strain evidence="6">JCM 16544</strain>
    </source>
</reference>
<dbReference type="InterPro" id="IPR023592">
    <property type="entry name" value="Galactonate_deHydtase"/>
</dbReference>
<evidence type="ECO:0000256" key="1">
    <source>
        <dbReference type="ARBA" id="ARBA00022723"/>
    </source>
</evidence>
<gene>
    <name evidence="5" type="primary">dgoD</name>
    <name evidence="5" type="ORF">GCM10022200_23510</name>
</gene>
<dbReference type="Gene3D" id="3.30.390.10">
    <property type="entry name" value="Enolase-like, N-terminal domain"/>
    <property type="match status" value="1"/>
</dbReference>
<dbReference type="SUPFAM" id="SSF51604">
    <property type="entry name" value="Enolase C-terminal domain-like"/>
    <property type="match status" value="1"/>
</dbReference>
<evidence type="ECO:0000313" key="6">
    <source>
        <dbReference type="Proteomes" id="UP001501697"/>
    </source>
</evidence>
<dbReference type="PROSITE" id="PS00908">
    <property type="entry name" value="MR_MLE_1"/>
    <property type="match status" value="1"/>
</dbReference>
<dbReference type="SFLD" id="SFLDG00179">
    <property type="entry name" value="mandelate_racemase"/>
    <property type="match status" value="1"/>
</dbReference>
<dbReference type="InterPro" id="IPR018110">
    <property type="entry name" value="Mandel_Rmase/mucon_lact_enz_CS"/>
</dbReference>
<proteinExistence type="predicted"/>
<dbReference type="PANTHER" id="PTHR48080:SF2">
    <property type="entry name" value="D-GALACTONATE DEHYDRATASE"/>
    <property type="match status" value="1"/>
</dbReference>